<keyword evidence="2" id="KW-0808">Transferase</keyword>
<evidence type="ECO:0000256" key="1">
    <source>
        <dbReference type="ARBA" id="ARBA00009995"/>
    </source>
</evidence>
<dbReference type="STRING" id="3988.B9S0I0"/>
<comment type="similarity">
    <text evidence="1">Belongs to the UDP-glycosyltransferase family.</text>
</comment>
<accession>B9S0I0</accession>
<sequence>MLLPSFRTCQALYSSCNKACIQRLTITFINTESIHHQITKAAHDNQDEAHQLPRTMNTTEHDIFFEARQSGLDICYATVSDGFPLGFDGSLNHDQFMEGLLHVFSAHVDDIVGKIVQTNPTVNCLIADTFYVWSSMIAQKYNLVNISFWTGPALIYTLYYHLDLLNINGHFASGDKREDALDYIYLEWKELESKTISGLQQKQPFYPIGPLFPTGFTKITVATSLWSESDCTQWLEHKPHGSVLYVSFGSYAHCSKEEIVEIAHGLLLSEMSFIWVLRPDIVSSDDTDFLPDAFESEIKDKGLIVPWIQPKPITRTEVAEKINRLMHGKTADD</sequence>
<dbReference type="Proteomes" id="UP000008311">
    <property type="component" value="Unassembled WGS sequence"/>
</dbReference>
<reference evidence="3" key="1">
    <citation type="journal article" date="2010" name="Nat. Biotechnol.">
        <title>Draft genome sequence of the oilseed species Ricinus communis.</title>
        <authorList>
            <person name="Chan A.P."/>
            <person name="Crabtree J."/>
            <person name="Zhao Q."/>
            <person name="Lorenzi H."/>
            <person name="Orvis J."/>
            <person name="Puiu D."/>
            <person name="Melake-Berhan A."/>
            <person name="Jones K.M."/>
            <person name="Redman J."/>
            <person name="Chen G."/>
            <person name="Cahoon E.B."/>
            <person name="Gedil M."/>
            <person name="Stanke M."/>
            <person name="Haas B.J."/>
            <person name="Wortman J.R."/>
            <person name="Fraser-Liggett C.M."/>
            <person name="Ravel J."/>
            <person name="Rabinowicz P.D."/>
        </authorList>
    </citation>
    <scope>NUCLEOTIDE SEQUENCE [LARGE SCALE GENOMIC DNA]</scope>
    <source>
        <strain evidence="3">cv. Hale</strain>
    </source>
</reference>
<dbReference type="GO" id="GO:0047213">
    <property type="term" value="F:anthocyanidin 3-O-glucosyltransferase activity"/>
    <property type="evidence" value="ECO:0007669"/>
    <property type="project" value="UniProtKB-EC"/>
</dbReference>
<dbReference type="PANTHER" id="PTHR11926">
    <property type="entry name" value="GLUCOSYL/GLUCURONOSYL TRANSFERASES"/>
    <property type="match status" value="1"/>
</dbReference>
<proteinExistence type="inferred from homology"/>
<organism evidence="2 3">
    <name type="scientific">Ricinus communis</name>
    <name type="common">Castor bean</name>
    <dbReference type="NCBI Taxonomy" id="3988"/>
    <lineage>
        <taxon>Eukaryota</taxon>
        <taxon>Viridiplantae</taxon>
        <taxon>Streptophyta</taxon>
        <taxon>Embryophyta</taxon>
        <taxon>Tracheophyta</taxon>
        <taxon>Spermatophyta</taxon>
        <taxon>Magnoliopsida</taxon>
        <taxon>eudicotyledons</taxon>
        <taxon>Gunneridae</taxon>
        <taxon>Pentapetalae</taxon>
        <taxon>rosids</taxon>
        <taxon>fabids</taxon>
        <taxon>Malpighiales</taxon>
        <taxon>Euphorbiaceae</taxon>
        <taxon>Acalyphoideae</taxon>
        <taxon>Acalypheae</taxon>
        <taxon>Ricinus</taxon>
    </lineage>
</organism>
<dbReference type="SUPFAM" id="SSF53756">
    <property type="entry name" value="UDP-Glycosyltransferase/glycogen phosphorylase"/>
    <property type="match status" value="1"/>
</dbReference>
<dbReference type="EMBL" id="EQ973837">
    <property type="protein sequence ID" value="EEF42913.1"/>
    <property type="molecule type" value="Genomic_DNA"/>
</dbReference>
<gene>
    <name evidence="2" type="ORF">RCOM_1355060</name>
</gene>
<evidence type="ECO:0000313" key="3">
    <source>
        <dbReference type="Proteomes" id="UP000008311"/>
    </source>
</evidence>
<name>B9S0I0_RICCO</name>
<dbReference type="eggNOG" id="KOG1192">
    <property type="taxonomic scope" value="Eukaryota"/>
</dbReference>
<keyword evidence="3" id="KW-1185">Reference proteome</keyword>
<protein>
    <submittedName>
        <fullName evidence="2">UDP-glucosyltransferase, putative</fullName>
        <ecNumber evidence="2">2.4.1.115</ecNumber>
    </submittedName>
</protein>
<dbReference type="PANTHER" id="PTHR11926:SF774">
    <property type="entry name" value="UDP-GLYCOSYLTRANSFERASE 85A1-RELATED"/>
    <property type="match status" value="1"/>
</dbReference>
<dbReference type="Gene3D" id="3.40.50.2000">
    <property type="entry name" value="Glycogen Phosphorylase B"/>
    <property type="match status" value="2"/>
</dbReference>
<dbReference type="InParanoid" id="B9S0I0"/>
<dbReference type="EC" id="2.4.1.115" evidence="2"/>
<dbReference type="AlphaFoldDB" id="B9S0I0"/>
<keyword evidence="2" id="KW-0328">Glycosyltransferase</keyword>
<evidence type="ECO:0000313" key="2">
    <source>
        <dbReference type="EMBL" id="EEF42913.1"/>
    </source>
</evidence>